<keyword evidence="4 5" id="KW-0472">Membrane</keyword>
<name>A0A7W6K1R5_9HYPH</name>
<evidence type="ECO:0000256" key="2">
    <source>
        <dbReference type="ARBA" id="ARBA00022692"/>
    </source>
</evidence>
<dbReference type="RefSeq" id="WP_183790433.1">
    <property type="nucleotide sequence ID" value="NZ_JACIDU010000004.1"/>
</dbReference>
<feature type="transmembrane region" description="Helical" evidence="5">
    <location>
        <begin position="7"/>
        <end position="26"/>
    </location>
</feature>
<proteinExistence type="inferred from homology"/>
<reference evidence="6 7" key="1">
    <citation type="submission" date="2020-08" db="EMBL/GenBank/DDBJ databases">
        <title>Genomic Encyclopedia of Type Strains, Phase IV (KMG-IV): sequencing the most valuable type-strain genomes for metagenomic binning, comparative biology and taxonomic classification.</title>
        <authorList>
            <person name="Goeker M."/>
        </authorList>
    </citation>
    <scope>NUCLEOTIDE SEQUENCE [LARGE SCALE GENOMIC DNA]</scope>
    <source>
        <strain evidence="6 7">DSM 26385</strain>
    </source>
</reference>
<dbReference type="SUPFAM" id="SSF103481">
    <property type="entry name" value="Multidrug resistance efflux transporter EmrE"/>
    <property type="match status" value="1"/>
</dbReference>
<dbReference type="EMBL" id="JACIDU010000004">
    <property type="protein sequence ID" value="MBB4102646.1"/>
    <property type="molecule type" value="Genomic_DNA"/>
</dbReference>
<comment type="similarity">
    <text evidence="5">Belongs to the UPF0060 family.</text>
</comment>
<evidence type="ECO:0000256" key="1">
    <source>
        <dbReference type="ARBA" id="ARBA00022475"/>
    </source>
</evidence>
<dbReference type="GO" id="GO:0005886">
    <property type="term" value="C:plasma membrane"/>
    <property type="evidence" value="ECO:0007669"/>
    <property type="project" value="UniProtKB-SubCell"/>
</dbReference>
<evidence type="ECO:0000256" key="3">
    <source>
        <dbReference type="ARBA" id="ARBA00022989"/>
    </source>
</evidence>
<comment type="subcellular location">
    <subcellularLocation>
        <location evidence="5">Cell membrane</location>
        <topology evidence="5">Multi-pass membrane protein</topology>
    </subcellularLocation>
</comment>
<dbReference type="InterPro" id="IPR037185">
    <property type="entry name" value="EmrE-like"/>
</dbReference>
<dbReference type="PANTHER" id="PTHR36116">
    <property type="entry name" value="UPF0060 MEMBRANE PROTEIN YNFA"/>
    <property type="match status" value="1"/>
</dbReference>
<dbReference type="Proteomes" id="UP000584824">
    <property type="component" value="Unassembled WGS sequence"/>
</dbReference>
<feature type="transmembrane region" description="Helical" evidence="5">
    <location>
        <begin position="32"/>
        <end position="49"/>
    </location>
</feature>
<dbReference type="PANTHER" id="PTHR36116:SF1">
    <property type="entry name" value="UPF0060 MEMBRANE PROTEIN YNFA"/>
    <property type="match status" value="1"/>
</dbReference>
<feature type="transmembrane region" description="Helical" evidence="5">
    <location>
        <begin position="61"/>
        <end position="78"/>
    </location>
</feature>
<dbReference type="AlphaFoldDB" id="A0A7W6K1R5"/>
<evidence type="ECO:0000313" key="6">
    <source>
        <dbReference type="EMBL" id="MBB4102646.1"/>
    </source>
</evidence>
<evidence type="ECO:0000313" key="7">
    <source>
        <dbReference type="Proteomes" id="UP000584824"/>
    </source>
</evidence>
<gene>
    <name evidence="6" type="ORF">GGQ66_001189</name>
</gene>
<evidence type="ECO:0000256" key="4">
    <source>
        <dbReference type="ARBA" id="ARBA00023136"/>
    </source>
</evidence>
<dbReference type="Pfam" id="PF02694">
    <property type="entry name" value="UPF0060"/>
    <property type="match status" value="1"/>
</dbReference>
<feature type="transmembrane region" description="Helical" evidence="5">
    <location>
        <begin position="90"/>
        <end position="106"/>
    </location>
</feature>
<keyword evidence="3 5" id="KW-1133">Transmembrane helix</keyword>
<dbReference type="NCBIfam" id="NF002586">
    <property type="entry name" value="PRK02237.1"/>
    <property type="match status" value="1"/>
</dbReference>
<accession>A0A7W6K1R5</accession>
<keyword evidence="7" id="KW-1185">Reference proteome</keyword>
<organism evidence="6 7">
    <name type="scientific">Allorhizobium borbori</name>
    <dbReference type="NCBI Taxonomy" id="485907"/>
    <lineage>
        <taxon>Bacteria</taxon>
        <taxon>Pseudomonadati</taxon>
        <taxon>Pseudomonadota</taxon>
        <taxon>Alphaproteobacteria</taxon>
        <taxon>Hyphomicrobiales</taxon>
        <taxon>Rhizobiaceae</taxon>
        <taxon>Rhizobium/Agrobacterium group</taxon>
        <taxon>Allorhizobium</taxon>
    </lineage>
</organism>
<keyword evidence="1 5" id="KW-1003">Cell membrane</keyword>
<protein>
    <submittedName>
        <fullName evidence="6">Small multidrug resistance family-3 protein</fullName>
    </submittedName>
</protein>
<comment type="caution">
    <text evidence="6">The sequence shown here is derived from an EMBL/GenBank/DDBJ whole genome shotgun (WGS) entry which is preliminary data.</text>
</comment>
<dbReference type="HAMAP" id="MF_00010">
    <property type="entry name" value="UPF0060"/>
    <property type="match status" value="1"/>
</dbReference>
<sequence>MLKTYAVYAVAALGEIGGCFAFWAVWRLGKPVWWVAPGMVALAIFAYALTLVESDAAGRAYAAYGGIYIVASLLWLQFVEGQTPDRFDVMGGLVCLAGTAIILFSPRG</sequence>
<evidence type="ECO:0000256" key="5">
    <source>
        <dbReference type="HAMAP-Rule" id="MF_00010"/>
    </source>
</evidence>
<keyword evidence="2 5" id="KW-0812">Transmembrane</keyword>
<dbReference type="InterPro" id="IPR003844">
    <property type="entry name" value="UPF0060"/>
</dbReference>